<comment type="caution">
    <text evidence="1">The sequence shown here is derived from an EMBL/GenBank/DDBJ whole genome shotgun (WGS) entry which is preliminary data.</text>
</comment>
<organism evidence="1 2">
    <name type="scientific">Solea senegalensis</name>
    <name type="common">Senegalese sole</name>
    <dbReference type="NCBI Taxonomy" id="28829"/>
    <lineage>
        <taxon>Eukaryota</taxon>
        <taxon>Metazoa</taxon>
        <taxon>Chordata</taxon>
        <taxon>Craniata</taxon>
        <taxon>Vertebrata</taxon>
        <taxon>Euteleostomi</taxon>
        <taxon>Actinopterygii</taxon>
        <taxon>Neopterygii</taxon>
        <taxon>Teleostei</taxon>
        <taxon>Neoteleostei</taxon>
        <taxon>Acanthomorphata</taxon>
        <taxon>Carangaria</taxon>
        <taxon>Pleuronectiformes</taxon>
        <taxon>Pleuronectoidei</taxon>
        <taxon>Soleidae</taxon>
        <taxon>Solea</taxon>
    </lineage>
</organism>
<keyword evidence="2" id="KW-1185">Reference proteome</keyword>
<accession>A0AAV6RBL1</accession>
<dbReference type="AlphaFoldDB" id="A0AAV6RBL1"/>
<name>A0AAV6RBL1_SOLSE</name>
<dbReference type="Proteomes" id="UP000693946">
    <property type="component" value="Linkage Group LG2"/>
</dbReference>
<sequence>MKFPLTSSPRCCWSDRVRHNQTQMGFQDAFVSNFKDMGRLLAPSLGGFRIEVKHEHTCAKHGNVDTATLIDVRLRPRRTLALRLTAMKISVDSSLVGQVLIMKQNPSFWNCEAITSSPPE</sequence>
<reference evidence="1 2" key="1">
    <citation type="journal article" date="2021" name="Sci. Rep.">
        <title>Chromosome anchoring in Senegalese sole (Solea senegalensis) reveals sex-associated markers and genome rearrangements in flatfish.</title>
        <authorList>
            <person name="Guerrero-Cozar I."/>
            <person name="Gomez-Garrido J."/>
            <person name="Berbel C."/>
            <person name="Martinez-Blanch J.F."/>
            <person name="Alioto T."/>
            <person name="Claros M.G."/>
            <person name="Gagnaire P.A."/>
            <person name="Manchado M."/>
        </authorList>
    </citation>
    <scope>NUCLEOTIDE SEQUENCE [LARGE SCALE GENOMIC DNA]</scope>
    <source>
        <strain evidence="1">Sse05_10M</strain>
    </source>
</reference>
<protein>
    <submittedName>
        <fullName evidence="1">Uncharacterized protein</fullName>
    </submittedName>
</protein>
<proteinExistence type="predicted"/>
<evidence type="ECO:0000313" key="2">
    <source>
        <dbReference type="Proteomes" id="UP000693946"/>
    </source>
</evidence>
<evidence type="ECO:0000313" key="1">
    <source>
        <dbReference type="EMBL" id="KAG7501885.1"/>
    </source>
</evidence>
<gene>
    <name evidence="1" type="ORF">JOB18_009075</name>
</gene>
<dbReference type="EMBL" id="JAGKHQ010000012">
    <property type="protein sequence ID" value="KAG7501885.1"/>
    <property type="molecule type" value="Genomic_DNA"/>
</dbReference>